<evidence type="ECO:0000313" key="3">
    <source>
        <dbReference type="Proteomes" id="UP000653305"/>
    </source>
</evidence>
<keyword evidence="3" id="KW-1185">Reference proteome</keyword>
<feature type="region of interest" description="Disordered" evidence="1">
    <location>
        <begin position="83"/>
        <end position="111"/>
    </location>
</feature>
<feature type="compositionally biased region" description="Basic and acidic residues" evidence="1">
    <location>
        <begin position="92"/>
        <end position="111"/>
    </location>
</feature>
<name>A0A830BGA7_9LAMI</name>
<comment type="caution">
    <text evidence="2">The sequence shown here is derived from an EMBL/GenBank/DDBJ whole genome shotgun (WGS) entry which is preliminary data.</text>
</comment>
<dbReference type="Proteomes" id="UP000653305">
    <property type="component" value="Unassembled WGS sequence"/>
</dbReference>
<evidence type="ECO:0000313" key="2">
    <source>
        <dbReference type="EMBL" id="GFP83263.1"/>
    </source>
</evidence>
<evidence type="ECO:0000256" key="1">
    <source>
        <dbReference type="SAM" id="MobiDB-lite"/>
    </source>
</evidence>
<organism evidence="2 3">
    <name type="scientific">Phtheirospermum japonicum</name>
    <dbReference type="NCBI Taxonomy" id="374723"/>
    <lineage>
        <taxon>Eukaryota</taxon>
        <taxon>Viridiplantae</taxon>
        <taxon>Streptophyta</taxon>
        <taxon>Embryophyta</taxon>
        <taxon>Tracheophyta</taxon>
        <taxon>Spermatophyta</taxon>
        <taxon>Magnoliopsida</taxon>
        <taxon>eudicotyledons</taxon>
        <taxon>Gunneridae</taxon>
        <taxon>Pentapetalae</taxon>
        <taxon>asterids</taxon>
        <taxon>lamiids</taxon>
        <taxon>Lamiales</taxon>
        <taxon>Orobanchaceae</taxon>
        <taxon>Orobanchaceae incertae sedis</taxon>
        <taxon>Phtheirospermum</taxon>
    </lineage>
</organism>
<dbReference type="EMBL" id="BMAC01000060">
    <property type="protein sequence ID" value="GFP83263.1"/>
    <property type="molecule type" value="Genomic_DNA"/>
</dbReference>
<sequence length="141" mass="15019">MRNNNAKSTSSRKVPVRLLVPSRDGPELGVVASNSVPHTLGVVVPRLDRVRRPPPLTASLGRDLWSSCANVIALRLPEAVRAHSGRASPNHGVDRPDGPALPTDRRARNGNDVDCRTVLPVNYAIGMVGILAATVEDVLIA</sequence>
<gene>
    <name evidence="2" type="ORF">PHJA_000469700</name>
</gene>
<reference evidence="2" key="1">
    <citation type="submission" date="2020-07" db="EMBL/GenBank/DDBJ databases">
        <title>Ethylene signaling mediates host invasion by parasitic plants.</title>
        <authorList>
            <person name="Yoshida S."/>
        </authorList>
    </citation>
    <scope>NUCLEOTIDE SEQUENCE</scope>
    <source>
        <strain evidence="2">Okayama</strain>
    </source>
</reference>
<protein>
    <submittedName>
        <fullName evidence="2">Uncharacterized protein</fullName>
    </submittedName>
</protein>
<dbReference type="AlphaFoldDB" id="A0A830BGA7"/>
<proteinExistence type="predicted"/>
<accession>A0A830BGA7</accession>